<dbReference type="InterPro" id="IPR022999">
    <property type="entry name" value="Transaldolase_3B"/>
</dbReference>
<dbReference type="SUPFAM" id="SSF51569">
    <property type="entry name" value="Aldolase"/>
    <property type="match status" value="1"/>
</dbReference>
<proteinExistence type="inferred from homology"/>
<accession>A0A0K2SHI6</accession>
<keyword evidence="7 9" id="KW-0704">Schiff base</keyword>
<name>A0A0K2SHI6_LIMPI</name>
<evidence type="ECO:0000256" key="7">
    <source>
        <dbReference type="ARBA" id="ARBA00023270"/>
    </source>
</evidence>
<dbReference type="NCBIfam" id="TIGR00875">
    <property type="entry name" value="fsa_talC_mipB"/>
    <property type="match status" value="1"/>
</dbReference>
<dbReference type="STRING" id="1555112.LIP_0427"/>
<evidence type="ECO:0000256" key="8">
    <source>
        <dbReference type="ARBA" id="ARBA00048810"/>
    </source>
</evidence>
<dbReference type="UniPathway" id="UPA00115">
    <property type="reaction ID" value="UER00414"/>
</dbReference>
<dbReference type="InterPro" id="IPR013785">
    <property type="entry name" value="Aldolase_TIM"/>
</dbReference>
<dbReference type="HAMAP" id="MF_00494">
    <property type="entry name" value="Transaldolase_3b"/>
    <property type="match status" value="1"/>
</dbReference>
<dbReference type="OrthoDB" id="9807051at2"/>
<dbReference type="GO" id="GO:0005975">
    <property type="term" value="P:carbohydrate metabolic process"/>
    <property type="evidence" value="ECO:0007669"/>
    <property type="project" value="InterPro"/>
</dbReference>
<reference evidence="11" key="2">
    <citation type="journal article" date="2016" name="Int. J. Syst. Evol. Microbiol.">
        <title>Complete genome sequence and cell structure of Limnochorda pilosa, a Gram-negative spore-former within the phylum Firmicutes.</title>
        <authorList>
            <person name="Watanabe M."/>
            <person name="Kojima H."/>
            <person name="Fukui M."/>
        </authorList>
    </citation>
    <scope>NUCLEOTIDE SEQUENCE [LARGE SCALE GENOMIC DNA]</scope>
    <source>
        <strain evidence="11">HC45</strain>
    </source>
</reference>
<organism evidence="10 11">
    <name type="scientific">Limnochorda pilosa</name>
    <dbReference type="NCBI Taxonomy" id="1555112"/>
    <lineage>
        <taxon>Bacteria</taxon>
        <taxon>Bacillati</taxon>
        <taxon>Bacillota</taxon>
        <taxon>Limnochordia</taxon>
        <taxon>Limnochordales</taxon>
        <taxon>Limnochordaceae</taxon>
        <taxon>Limnochorda</taxon>
    </lineage>
</organism>
<reference evidence="11" key="1">
    <citation type="submission" date="2015-07" db="EMBL/GenBank/DDBJ databases">
        <title>Complete genome sequence and phylogenetic analysis of Limnochorda pilosa.</title>
        <authorList>
            <person name="Watanabe M."/>
            <person name="Kojima H."/>
            <person name="Fukui M."/>
        </authorList>
    </citation>
    <scope>NUCLEOTIDE SEQUENCE [LARGE SCALE GENOMIC DNA]</scope>
    <source>
        <strain evidence="11">HC45</strain>
    </source>
</reference>
<dbReference type="GO" id="GO:0005737">
    <property type="term" value="C:cytoplasm"/>
    <property type="evidence" value="ECO:0007669"/>
    <property type="project" value="UniProtKB-SubCell"/>
</dbReference>
<dbReference type="Gene3D" id="3.20.20.70">
    <property type="entry name" value="Aldolase class I"/>
    <property type="match status" value="1"/>
</dbReference>
<evidence type="ECO:0000256" key="1">
    <source>
        <dbReference type="ARBA" id="ARBA00004496"/>
    </source>
</evidence>
<sequence length="221" mass="24314">MELFLDTAQVDEIREARDWGVLDGVTTNPSHVAASGRPFLEVVREICALVDGPVSAEVTATLADEMMEQGRLLSRVAPNVVVKVPATREGIKAIRQFSDEGISTNATLVFTPAQALLAAKAGATYVSPFVGRLDAIQHHGMELVEQIRRIHDNYSFPTKLLVAAVRHPDHVVEAALIGADAATLRLDVLRSLYEHPLVNIGLQQFLDDWARIPNAFRRYEL</sequence>
<evidence type="ECO:0000256" key="5">
    <source>
        <dbReference type="ARBA" id="ARBA00022679"/>
    </source>
</evidence>
<dbReference type="InterPro" id="IPR001585">
    <property type="entry name" value="TAL/FSA"/>
</dbReference>
<dbReference type="Pfam" id="PF00923">
    <property type="entry name" value="TAL_FSA"/>
    <property type="match status" value="1"/>
</dbReference>
<dbReference type="PANTHER" id="PTHR10683:SF40">
    <property type="entry name" value="FRUCTOSE-6-PHOSPHATE ALDOLASE 1-RELATED"/>
    <property type="match status" value="1"/>
</dbReference>
<dbReference type="GO" id="GO:0016832">
    <property type="term" value="F:aldehyde-lyase activity"/>
    <property type="evidence" value="ECO:0007669"/>
    <property type="project" value="InterPro"/>
</dbReference>
<comment type="function">
    <text evidence="9">Transaldolase is important for the balance of metabolites in the pentose-phosphate pathway.</text>
</comment>
<dbReference type="FunFam" id="3.20.20.70:FF:000018">
    <property type="entry name" value="Probable transaldolase"/>
    <property type="match status" value="1"/>
</dbReference>
<dbReference type="InterPro" id="IPR033919">
    <property type="entry name" value="TSA/FSA_arc/bac"/>
</dbReference>
<keyword evidence="4 9" id="KW-0963">Cytoplasm</keyword>
<dbReference type="Proteomes" id="UP000065807">
    <property type="component" value="Chromosome"/>
</dbReference>
<keyword evidence="5 9" id="KW-0808">Transferase</keyword>
<dbReference type="KEGG" id="lpil:LIP_0427"/>
<dbReference type="PANTHER" id="PTHR10683">
    <property type="entry name" value="TRANSALDOLASE"/>
    <property type="match status" value="1"/>
</dbReference>
<evidence type="ECO:0000256" key="9">
    <source>
        <dbReference type="HAMAP-Rule" id="MF_00494"/>
    </source>
</evidence>
<dbReference type="InterPro" id="IPR004731">
    <property type="entry name" value="Transaldolase_3B/F6P_aldolase"/>
</dbReference>
<dbReference type="GO" id="GO:0006098">
    <property type="term" value="P:pentose-phosphate shunt"/>
    <property type="evidence" value="ECO:0007669"/>
    <property type="project" value="UniProtKB-UniRule"/>
</dbReference>
<dbReference type="AlphaFoldDB" id="A0A0K2SHI6"/>
<dbReference type="PROSITE" id="PS00958">
    <property type="entry name" value="TRANSALDOLASE_2"/>
    <property type="match status" value="1"/>
</dbReference>
<comment type="catalytic activity">
    <reaction evidence="8 9">
        <text>D-sedoheptulose 7-phosphate + D-glyceraldehyde 3-phosphate = D-erythrose 4-phosphate + beta-D-fructose 6-phosphate</text>
        <dbReference type="Rhea" id="RHEA:17053"/>
        <dbReference type="ChEBI" id="CHEBI:16897"/>
        <dbReference type="ChEBI" id="CHEBI:57483"/>
        <dbReference type="ChEBI" id="CHEBI:57634"/>
        <dbReference type="ChEBI" id="CHEBI:59776"/>
        <dbReference type="EC" id="2.2.1.2"/>
    </reaction>
</comment>
<keyword evidence="6 9" id="KW-0570">Pentose shunt</keyword>
<dbReference type="RefSeq" id="WP_068133682.1">
    <property type="nucleotide sequence ID" value="NZ_AP014924.1"/>
</dbReference>
<dbReference type="InterPro" id="IPR018225">
    <property type="entry name" value="Transaldolase_AS"/>
</dbReference>
<evidence type="ECO:0000256" key="2">
    <source>
        <dbReference type="ARBA" id="ARBA00004857"/>
    </source>
</evidence>
<dbReference type="EC" id="2.2.1.2" evidence="9"/>
<evidence type="ECO:0000256" key="3">
    <source>
        <dbReference type="ARBA" id="ARBA00005740"/>
    </source>
</evidence>
<evidence type="ECO:0000313" key="11">
    <source>
        <dbReference type="Proteomes" id="UP000065807"/>
    </source>
</evidence>
<dbReference type="CDD" id="cd00956">
    <property type="entry name" value="Transaldolase_FSA"/>
    <property type="match status" value="1"/>
</dbReference>
<evidence type="ECO:0000256" key="6">
    <source>
        <dbReference type="ARBA" id="ARBA00023126"/>
    </source>
</evidence>
<feature type="active site" description="Schiff-base intermediate with substrate" evidence="9">
    <location>
        <position position="83"/>
    </location>
</feature>
<dbReference type="EMBL" id="AP014924">
    <property type="protein sequence ID" value="BAS26284.1"/>
    <property type="molecule type" value="Genomic_DNA"/>
</dbReference>
<protein>
    <recommendedName>
        <fullName evidence="9">Probable transaldolase</fullName>
        <ecNumber evidence="9">2.2.1.2</ecNumber>
    </recommendedName>
</protein>
<dbReference type="GO" id="GO:0004801">
    <property type="term" value="F:transaldolase activity"/>
    <property type="evidence" value="ECO:0007669"/>
    <property type="project" value="UniProtKB-UniRule"/>
</dbReference>
<comment type="pathway">
    <text evidence="2 9">Carbohydrate degradation; pentose phosphate pathway; D-glyceraldehyde 3-phosphate and beta-D-fructose 6-phosphate from D-ribose 5-phosphate and D-xylulose 5-phosphate (non-oxidative stage): step 2/3.</text>
</comment>
<dbReference type="PATRIC" id="fig|1555112.3.peg.446"/>
<keyword evidence="11" id="KW-1185">Reference proteome</keyword>
<evidence type="ECO:0000256" key="4">
    <source>
        <dbReference type="ARBA" id="ARBA00022490"/>
    </source>
</evidence>
<comment type="similarity">
    <text evidence="3 9">Belongs to the transaldolase family. Type 3B subfamily.</text>
</comment>
<evidence type="ECO:0000313" key="10">
    <source>
        <dbReference type="EMBL" id="BAS26284.1"/>
    </source>
</evidence>
<comment type="subcellular location">
    <subcellularLocation>
        <location evidence="1 9">Cytoplasm</location>
    </subcellularLocation>
</comment>
<gene>
    <name evidence="9" type="primary">tal</name>
    <name evidence="10" type="ORF">LIP_0427</name>
</gene>